<accession>A0A6B2L5L7</accession>
<evidence type="ECO:0000256" key="2">
    <source>
        <dbReference type="ARBA" id="ARBA00007965"/>
    </source>
</evidence>
<evidence type="ECO:0000256" key="1">
    <source>
        <dbReference type="ARBA" id="ARBA00004141"/>
    </source>
</evidence>
<feature type="transmembrane region" description="Helical" evidence="7">
    <location>
        <begin position="283"/>
        <end position="300"/>
    </location>
</feature>
<keyword evidence="5 7" id="KW-1133">Transmembrane helix</keyword>
<protein>
    <recommendedName>
        <fullName evidence="9">Equilibrative nucleoside transporter 1</fullName>
    </recommendedName>
</protein>
<feature type="transmembrane region" description="Helical" evidence="7">
    <location>
        <begin position="312"/>
        <end position="332"/>
    </location>
</feature>
<evidence type="ECO:0000256" key="3">
    <source>
        <dbReference type="ARBA" id="ARBA00022448"/>
    </source>
</evidence>
<reference evidence="8" key="1">
    <citation type="journal article" date="2020" name="J. Eukaryot. Microbiol.">
        <title>De novo Sequencing, Assembly and Annotation of the Transcriptome for the Free-Living Testate Amoeba Arcella intermedia.</title>
        <authorList>
            <person name="Ribeiro G.M."/>
            <person name="Porfirio-Sousa A.L."/>
            <person name="Maurer-Alcala X.X."/>
            <person name="Katz L.A."/>
            <person name="Lahr D.J.G."/>
        </authorList>
    </citation>
    <scope>NUCLEOTIDE SEQUENCE</scope>
</reference>
<evidence type="ECO:0000256" key="4">
    <source>
        <dbReference type="ARBA" id="ARBA00022692"/>
    </source>
</evidence>
<evidence type="ECO:0000256" key="6">
    <source>
        <dbReference type="ARBA" id="ARBA00023136"/>
    </source>
</evidence>
<comment type="similarity">
    <text evidence="2">Belongs to the SLC29A/ENT transporter (TC 2.A.57) family.</text>
</comment>
<evidence type="ECO:0008006" key="9">
    <source>
        <dbReference type="Google" id="ProtNLM"/>
    </source>
</evidence>
<feature type="transmembrane region" description="Helical" evidence="7">
    <location>
        <begin position="123"/>
        <end position="144"/>
    </location>
</feature>
<dbReference type="EMBL" id="GIBP01003241">
    <property type="protein sequence ID" value="NDV32210.1"/>
    <property type="molecule type" value="Transcribed_RNA"/>
</dbReference>
<dbReference type="PRINTS" id="PR01130">
    <property type="entry name" value="DERENTRNSPRT"/>
</dbReference>
<keyword evidence="6 7" id="KW-0472">Membrane</keyword>
<dbReference type="PANTHER" id="PTHR10332">
    <property type="entry name" value="EQUILIBRATIVE NUCLEOSIDE TRANSPORTER"/>
    <property type="match status" value="1"/>
</dbReference>
<dbReference type="SUPFAM" id="SSF103473">
    <property type="entry name" value="MFS general substrate transporter"/>
    <property type="match status" value="1"/>
</dbReference>
<feature type="transmembrane region" description="Helical" evidence="7">
    <location>
        <begin position="380"/>
        <end position="405"/>
    </location>
</feature>
<sequence length="406" mass="45470">MSIVWLGLGYLTPYQMIVSCIDYFMVLFPDTQVQYYIAWTYCLANAMGYVPILHIGARFSFDSRIYSSFVVFSVILLLISALVVFDSMKFWVLMVVSPIIGLTDALIQPAIASYASIFPENYIVAFNIGNGISGIVATIIRVITKLLIPSNIKISSLIYFVVGLLISMSCLFVHYFSTRTPYAQKQLSSYHVMVFGNKDIKDSEKELLEYVEEEVKGEGEAGEKEKEKEAIDWRKNKSFNFVGSFKTIPGPAIAIFLNYMITLSIFPGLISSIPTDNFLANDSWFPIFLIASNNIFEFIGKMSPLWSIFNNIEPYMIYLGIVLRILSYPVYILCIKPRLITTPIVPIITVTLMAYSNGLISSLLYILAMKQSPVEMKEDCVSLLSLFLVLGLAVGALVGFGISFAI</sequence>
<feature type="transmembrane region" description="Helical" evidence="7">
    <location>
        <begin position="344"/>
        <end position="368"/>
    </location>
</feature>
<name>A0A6B2L5L7_9EUKA</name>
<evidence type="ECO:0000256" key="5">
    <source>
        <dbReference type="ARBA" id="ARBA00022989"/>
    </source>
</evidence>
<feature type="transmembrane region" description="Helical" evidence="7">
    <location>
        <begin position="252"/>
        <end position="271"/>
    </location>
</feature>
<proteinExistence type="inferred from homology"/>
<feature type="transmembrane region" description="Helical" evidence="7">
    <location>
        <begin position="65"/>
        <end position="85"/>
    </location>
</feature>
<keyword evidence="4 7" id="KW-0812">Transmembrane</keyword>
<comment type="subcellular location">
    <subcellularLocation>
        <location evidence="1">Membrane</location>
        <topology evidence="1">Multi-pass membrane protein</topology>
    </subcellularLocation>
</comment>
<keyword evidence="3" id="KW-0813">Transport</keyword>
<feature type="transmembrane region" description="Helical" evidence="7">
    <location>
        <begin position="33"/>
        <end position="53"/>
    </location>
</feature>
<dbReference type="InterPro" id="IPR002259">
    <property type="entry name" value="Eqnu_transpt"/>
</dbReference>
<evidence type="ECO:0000256" key="7">
    <source>
        <dbReference type="SAM" id="Phobius"/>
    </source>
</evidence>
<evidence type="ECO:0000313" key="8">
    <source>
        <dbReference type="EMBL" id="NDV32210.1"/>
    </source>
</evidence>
<feature type="transmembrane region" description="Helical" evidence="7">
    <location>
        <begin position="91"/>
        <end position="111"/>
    </location>
</feature>
<dbReference type="Pfam" id="PF01733">
    <property type="entry name" value="Nucleoside_tran"/>
    <property type="match status" value="1"/>
</dbReference>
<dbReference type="AlphaFoldDB" id="A0A6B2L5L7"/>
<dbReference type="InterPro" id="IPR036259">
    <property type="entry name" value="MFS_trans_sf"/>
</dbReference>
<dbReference type="GO" id="GO:0005886">
    <property type="term" value="C:plasma membrane"/>
    <property type="evidence" value="ECO:0007669"/>
    <property type="project" value="TreeGrafter"/>
</dbReference>
<dbReference type="GO" id="GO:0005337">
    <property type="term" value="F:nucleoside transmembrane transporter activity"/>
    <property type="evidence" value="ECO:0007669"/>
    <property type="project" value="InterPro"/>
</dbReference>
<feature type="transmembrane region" description="Helical" evidence="7">
    <location>
        <begin position="156"/>
        <end position="176"/>
    </location>
</feature>
<organism evidence="8">
    <name type="scientific">Arcella intermedia</name>
    <dbReference type="NCBI Taxonomy" id="1963864"/>
    <lineage>
        <taxon>Eukaryota</taxon>
        <taxon>Amoebozoa</taxon>
        <taxon>Tubulinea</taxon>
        <taxon>Elardia</taxon>
        <taxon>Arcellinida</taxon>
        <taxon>Sphaerothecina</taxon>
        <taxon>Arcellidae</taxon>
        <taxon>Arcella</taxon>
    </lineage>
</organism>
<dbReference type="PANTHER" id="PTHR10332:SF10">
    <property type="entry name" value="EQUILIBRATIVE NUCLEOSIDE TRANSPORTER 4"/>
    <property type="match status" value="1"/>
</dbReference>